<dbReference type="AlphaFoldDB" id="A0A059J6P9"/>
<evidence type="ECO:0000313" key="3">
    <source>
        <dbReference type="Proteomes" id="UP000024533"/>
    </source>
</evidence>
<dbReference type="OrthoDB" id="10265971at2759"/>
<evidence type="ECO:0000313" key="2">
    <source>
        <dbReference type="EMBL" id="KDB23353.1"/>
    </source>
</evidence>
<proteinExistence type="predicted"/>
<sequence>MDSGHRLTVASIWRLETEGIDQVTKFFKGLPHSSDGFCKYESEHDVFSIDNCSVSLSASAVAEYLASFIEKEKEHDLLECPKITRLSVPAGPEVESGEACCEEEDQLIEQLPPPEALKLPVVVKYWQEDEAAIECFIKAPRSILTAISQATGAQVDIEASNKRIRITSMEQWQADNAMERLSNVHSCLSLMVAPQVANILHVGGVAEFRLKIVSYRTLNDAAIRRVLVDGPESKLINHLHTMFVTVMEIIDPDSRELKVPRNIAFPPRLTEQRRGQASVWDDFKFQQLGDASLLANLPPAPKEDSAMTLSMKTDCEQEDEPIDDHPWLSHEKASFVNKWVTEGVKAGAVGTNVSEPNSTLPPEPSAEVVEVPKLPSGLKRRQPLPPANVQTAPKSPQPIIEKPLQESIVKQPITEQHAVEKIDPEPAATTIELRFPKAISHQPIIPPPRSVLPESFNTSAYGHPKKSPPRRPGNGVPFMYPRPREYGKSTGRRVQTLIDTSTDDTEFVAPSTQSMSFSQMLVPSIPPLQPRPASPAVSSSVMTSTGLIGISHFPEQLTEENTDPANDLMSNEERLRKLKLSTRVSSSAFERLGPKVIDGEETTRVFHRTMGQKAPAPAASVKRETKAEQKARKQAAYLEAWGPIPTPSPSKPAQAPEPSQWKKDKIIKEETIDINYIRDLFGCLKPVFDAIQYFTGTLSVEIQLGLILTNSVSKLHTGRTLDLKAWNTLFRPRHGLPGLTTVFNQFLTTSGTDIDYFFEIGAGDESDTQPFFEEEPTARQVCYEFHCQTKDSTDIVIVIDESGAVAINRPEFILGAANIHFPLNIWDLRATVKGTQEYIAAPESGIAETVKYIVDNLYIPPDRTRVILFTRVPEDSALRITKILMKRTTHHKYVGKYVLDNSELSGSNGEQPVFLQITEVQRLISGNNPMDKNAIRVRSIGSEAMVEGSRLWFEASIVSPAIEEVLKANKNLAVGERVDSWRSDDLLGAESHLGGNITETDRPNEFLTTAERTIGSSGIGSLFRVARKVVEKVDVVGWANYTPTNFIQDKYPSPLASARAGPFAFSLVGGGREYDVDDDDASKSITPTQDDLGPYW</sequence>
<feature type="region of interest" description="Disordered" evidence="1">
    <location>
        <begin position="1076"/>
        <end position="1096"/>
    </location>
</feature>
<dbReference type="Proteomes" id="UP000024533">
    <property type="component" value="Unassembled WGS sequence"/>
</dbReference>
<dbReference type="OMA" id="MKRWTRH"/>
<feature type="region of interest" description="Disordered" evidence="1">
    <location>
        <begin position="349"/>
        <end position="368"/>
    </location>
</feature>
<gene>
    <name evidence="2" type="ORF">H109_04738</name>
</gene>
<dbReference type="STRING" id="1215338.A0A059J6P9"/>
<evidence type="ECO:0000256" key="1">
    <source>
        <dbReference type="SAM" id="MobiDB-lite"/>
    </source>
</evidence>
<feature type="region of interest" description="Disordered" evidence="1">
    <location>
        <begin position="610"/>
        <end position="629"/>
    </location>
</feature>
<keyword evidence="3" id="KW-1185">Reference proteome</keyword>
<organism evidence="2 3">
    <name type="scientific">Trichophyton interdigitale (strain MR816)</name>
    <dbReference type="NCBI Taxonomy" id="1215338"/>
    <lineage>
        <taxon>Eukaryota</taxon>
        <taxon>Fungi</taxon>
        <taxon>Dikarya</taxon>
        <taxon>Ascomycota</taxon>
        <taxon>Pezizomycotina</taxon>
        <taxon>Eurotiomycetes</taxon>
        <taxon>Eurotiomycetidae</taxon>
        <taxon>Onygenales</taxon>
        <taxon>Arthrodermataceae</taxon>
        <taxon>Trichophyton</taxon>
    </lineage>
</organism>
<feature type="region of interest" description="Disordered" evidence="1">
    <location>
        <begin position="442"/>
        <end position="490"/>
    </location>
</feature>
<dbReference type="EMBL" id="AOKY01000309">
    <property type="protein sequence ID" value="KDB23353.1"/>
    <property type="molecule type" value="Genomic_DNA"/>
</dbReference>
<feature type="region of interest" description="Disordered" evidence="1">
    <location>
        <begin position="377"/>
        <end position="397"/>
    </location>
</feature>
<comment type="caution">
    <text evidence="2">The sequence shown here is derived from an EMBL/GenBank/DDBJ whole genome shotgun (WGS) entry which is preliminary data.</text>
</comment>
<reference evidence="2 3" key="1">
    <citation type="submission" date="2014-02" db="EMBL/GenBank/DDBJ databases">
        <title>The Genome Sequence of Trichophyton interdigitale MR816.</title>
        <authorList>
            <consortium name="The Broad Institute Genomics Platform"/>
            <person name="Cuomo C.A."/>
            <person name="White T.C."/>
            <person name="Graser Y."/>
            <person name="Martinez-Rossi N."/>
            <person name="Heitman J."/>
            <person name="Young S.K."/>
            <person name="Zeng Q."/>
            <person name="Gargeya S."/>
            <person name="Abouelleil A."/>
            <person name="Alvarado L."/>
            <person name="Chapman S.B."/>
            <person name="Gainer-Dewar J."/>
            <person name="Goldberg J."/>
            <person name="Griggs A."/>
            <person name="Gujja S."/>
            <person name="Hansen M."/>
            <person name="Howarth C."/>
            <person name="Imamovic A."/>
            <person name="Larimer J."/>
            <person name="Martinez D."/>
            <person name="Murphy C."/>
            <person name="Pearson M.D."/>
            <person name="Persinoti G."/>
            <person name="Poon T."/>
            <person name="Priest M."/>
            <person name="Roberts A.D."/>
            <person name="Saif S."/>
            <person name="Shea T.D."/>
            <person name="Sykes S.N."/>
            <person name="Wortman J."/>
            <person name="Nusbaum C."/>
            <person name="Birren B."/>
        </authorList>
    </citation>
    <scope>NUCLEOTIDE SEQUENCE [LARGE SCALE GENOMIC DNA]</scope>
    <source>
        <strain evidence="2 3">MR816</strain>
    </source>
</reference>
<dbReference type="HOGENOM" id="CLU_007640_0_0_1"/>
<feature type="region of interest" description="Disordered" evidence="1">
    <location>
        <begin position="641"/>
        <end position="662"/>
    </location>
</feature>
<accession>A0A059J6P9</accession>
<name>A0A059J6P9_TRIIM</name>
<protein>
    <submittedName>
        <fullName evidence="2">Uncharacterized protein</fullName>
    </submittedName>
</protein>